<evidence type="ECO:0000313" key="7">
    <source>
        <dbReference type="Proteomes" id="UP000078237"/>
    </source>
</evidence>
<dbReference type="GO" id="GO:0016020">
    <property type="term" value="C:membrane"/>
    <property type="evidence" value="ECO:0007669"/>
    <property type="project" value="UniProtKB-SubCell"/>
</dbReference>
<dbReference type="InterPro" id="IPR002523">
    <property type="entry name" value="MgTranspt_CorA/ZnTranspt_ZntB"/>
</dbReference>
<gene>
    <name evidence="6" type="ORF">MMYC01_208286</name>
</gene>
<evidence type="ECO:0000256" key="5">
    <source>
        <dbReference type="SAM" id="Phobius"/>
    </source>
</evidence>
<protein>
    <submittedName>
        <fullName evidence="6">Uncharacterized protein</fullName>
    </submittedName>
</protein>
<name>A0A175VSB2_9PEZI</name>
<keyword evidence="2 5" id="KW-0812">Transmembrane</keyword>
<evidence type="ECO:0000256" key="2">
    <source>
        <dbReference type="ARBA" id="ARBA00022692"/>
    </source>
</evidence>
<reference evidence="6 7" key="1">
    <citation type="journal article" date="2016" name="Genome Announc.">
        <title>Genome Sequence of Madurella mycetomatis mm55, Isolated from a Human Mycetoma Case in Sudan.</title>
        <authorList>
            <person name="Smit S."/>
            <person name="Derks M.F."/>
            <person name="Bervoets S."/>
            <person name="Fahal A."/>
            <person name="van Leeuwen W."/>
            <person name="van Belkum A."/>
            <person name="van de Sande W.W."/>
        </authorList>
    </citation>
    <scope>NUCLEOTIDE SEQUENCE [LARGE SCALE GENOMIC DNA]</scope>
    <source>
        <strain evidence="7">mm55</strain>
    </source>
</reference>
<evidence type="ECO:0000313" key="6">
    <source>
        <dbReference type="EMBL" id="KXX74125.1"/>
    </source>
</evidence>
<dbReference type="Gene3D" id="1.20.58.340">
    <property type="entry name" value="Magnesium transport protein CorA, transmembrane region"/>
    <property type="match status" value="1"/>
</dbReference>
<dbReference type="InterPro" id="IPR045863">
    <property type="entry name" value="CorA_TM1_TM2"/>
</dbReference>
<dbReference type="GO" id="GO:0046873">
    <property type="term" value="F:metal ion transmembrane transporter activity"/>
    <property type="evidence" value="ECO:0007669"/>
    <property type="project" value="InterPro"/>
</dbReference>
<dbReference type="SUPFAM" id="SSF144083">
    <property type="entry name" value="Magnesium transport protein CorA, transmembrane region"/>
    <property type="match status" value="1"/>
</dbReference>
<keyword evidence="4 5" id="KW-0472">Membrane</keyword>
<proteinExistence type="predicted"/>
<keyword evidence="7" id="KW-1185">Reference proteome</keyword>
<feature type="transmembrane region" description="Helical" evidence="5">
    <location>
        <begin position="413"/>
        <end position="434"/>
    </location>
</feature>
<dbReference type="Pfam" id="PF01544">
    <property type="entry name" value="CorA"/>
    <property type="match status" value="1"/>
</dbReference>
<dbReference type="OrthoDB" id="5428055at2759"/>
<comment type="caution">
    <text evidence="6">The sequence shown here is derived from an EMBL/GenBank/DDBJ whole genome shotgun (WGS) entry which is preliminary data.</text>
</comment>
<evidence type="ECO:0000256" key="1">
    <source>
        <dbReference type="ARBA" id="ARBA00004141"/>
    </source>
</evidence>
<comment type="subcellular location">
    <subcellularLocation>
        <location evidence="1">Membrane</location>
        <topology evidence="1">Multi-pass membrane protein</topology>
    </subcellularLocation>
</comment>
<dbReference type="AlphaFoldDB" id="A0A175VSB2"/>
<accession>A0A175VSB2</accession>
<dbReference type="EMBL" id="LCTW02000384">
    <property type="protein sequence ID" value="KXX74125.1"/>
    <property type="molecule type" value="Genomic_DNA"/>
</dbReference>
<sequence>MARPRVWETYGDGEPVLSEYFSKYEDSSSNVSVLDICREDGQGWFGHLYGCNQLSTNSLKIIGYVYNIHFEFWEWVLSHEAADGYWMHSHAGGKILCFDLTTFEEYVGSGEFPSNLLYGGRFRQLSSLHDFGNLSRPDRSSTSRTKYQASRRVTGYLTNTHGVPTFIIFGEDIPTICKESEELPSLSHLPGREPPTSVTGLISQLKGLSPQRHDELSKDPFGTVVLLEAKIISSWFSFYLTVSRDLEMTDSMIGLETPNEVLFDKATFIRREVIIALDRFYRHLEAHEGFLMYVIDGTKPEWSPRVVHQELKDQVKSIKVLKIRTEQIRSRAQGLSDLIFNIVSIRQARLAIQQSERSNEMAALQRYDAKLSFNQGEAMKKISILAAIFLPLTLSTSLLGMNAHEINGANVRLWMFVPISLGVIIVTFTAVLIITKITPKNQFEPPDDGEARLPV</sequence>
<evidence type="ECO:0000256" key="3">
    <source>
        <dbReference type="ARBA" id="ARBA00022989"/>
    </source>
</evidence>
<keyword evidence="3 5" id="KW-1133">Transmembrane helix</keyword>
<dbReference type="Proteomes" id="UP000078237">
    <property type="component" value="Unassembled WGS sequence"/>
</dbReference>
<dbReference type="STRING" id="100816.A0A175VSB2"/>
<organism evidence="6 7">
    <name type="scientific">Madurella mycetomatis</name>
    <dbReference type="NCBI Taxonomy" id="100816"/>
    <lineage>
        <taxon>Eukaryota</taxon>
        <taxon>Fungi</taxon>
        <taxon>Dikarya</taxon>
        <taxon>Ascomycota</taxon>
        <taxon>Pezizomycotina</taxon>
        <taxon>Sordariomycetes</taxon>
        <taxon>Sordariomycetidae</taxon>
        <taxon>Sordariales</taxon>
        <taxon>Sordariales incertae sedis</taxon>
        <taxon>Madurella</taxon>
    </lineage>
</organism>
<dbReference type="VEuPathDB" id="FungiDB:MMYC01_208286"/>
<feature type="transmembrane region" description="Helical" evidence="5">
    <location>
        <begin position="382"/>
        <end position="401"/>
    </location>
</feature>
<evidence type="ECO:0000256" key="4">
    <source>
        <dbReference type="ARBA" id="ARBA00023136"/>
    </source>
</evidence>